<dbReference type="OrthoDB" id="671439at2759"/>
<evidence type="ECO:0000313" key="4">
    <source>
        <dbReference type="Proteomes" id="UP000228380"/>
    </source>
</evidence>
<name>A0A8B8ZMJ6_PHODC</name>
<dbReference type="Proteomes" id="UP000228380">
    <property type="component" value="Unplaced"/>
</dbReference>
<dbReference type="GeneID" id="103707445"/>
<dbReference type="AlphaFoldDB" id="A0A8B8ZMJ6"/>
<organism evidence="4 5">
    <name type="scientific">Phoenix dactylifera</name>
    <name type="common">Date palm</name>
    <dbReference type="NCBI Taxonomy" id="42345"/>
    <lineage>
        <taxon>Eukaryota</taxon>
        <taxon>Viridiplantae</taxon>
        <taxon>Streptophyta</taxon>
        <taxon>Embryophyta</taxon>
        <taxon>Tracheophyta</taxon>
        <taxon>Spermatophyta</taxon>
        <taxon>Magnoliopsida</taxon>
        <taxon>Liliopsida</taxon>
        <taxon>Arecaceae</taxon>
        <taxon>Coryphoideae</taxon>
        <taxon>Phoeniceae</taxon>
        <taxon>Phoenix</taxon>
    </lineage>
</organism>
<protein>
    <submittedName>
        <fullName evidence="5">Putrescine hydroxycinnamoyltransferase 1-like</fullName>
    </submittedName>
</protein>
<evidence type="ECO:0000313" key="5">
    <source>
        <dbReference type="RefSeq" id="XP_038975450.1"/>
    </source>
</evidence>
<gene>
    <name evidence="5" type="primary">LOC103707445</name>
</gene>
<evidence type="ECO:0000256" key="1">
    <source>
        <dbReference type="ARBA" id="ARBA00009861"/>
    </source>
</evidence>
<dbReference type="PANTHER" id="PTHR31642:SF138">
    <property type="entry name" value="PUTRESCINE HYDROXYCINNAMOYLTRANSFERASE 1"/>
    <property type="match status" value="1"/>
</dbReference>
<dbReference type="InterPro" id="IPR050317">
    <property type="entry name" value="Plant_Fungal_Acyltransferase"/>
</dbReference>
<reference evidence="5" key="1">
    <citation type="submission" date="2025-08" db="UniProtKB">
        <authorList>
            <consortium name="RefSeq"/>
        </authorList>
    </citation>
    <scope>IDENTIFICATION</scope>
    <source>
        <tissue evidence="5">Young leaves</tissue>
    </source>
</reference>
<dbReference type="RefSeq" id="XP_038975450.1">
    <property type="nucleotide sequence ID" value="XM_039119522.1"/>
</dbReference>
<evidence type="ECO:0000256" key="3">
    <source>
        <dbReference type="ARBA" id="ARBA00023315"/>
    </source>
</evidence>
<dbReference type="Pfam" id="PF02458">
    <property type="entry name" value="Transferase"/>
    <property type="match status" value="1"/>
</dbReference>
<dbReference type="Gene3D" id="3.30.559.10">
    <property type="entry name" value="Chloramphenicol acetyltransferase-like domain"/>
    <property type="match status" value="2"/>
</dbReference>
<evidence type="ECO:0000256" key="2">
    <source>
        <dbReference type="ARBA" id="ARBA00022679"/>
    </source>
</evidence>
<comment type="similarity">
    <text evidence="1">Belongs to the plant acyltransferase family.</text>
</comment>
<keyword evidence="2" id="KW-0808">Transferase</keyword>
<proteinExistence type="inferred from homology"/>
<sequence length="440" mass="48392">MAAREVGSMVEVVESGFVVPGEETPKQEIWLSNLDLWFGRHHTATVYVYRPNGDPNFFSVEGLKAALGKALVSFYPMAGRLVVNRDGRLEIQCTGEGVLFVVARSNLTLLDFEDFTPSMDVRPLLVPPVESAEPPCILIMFQVTFLKCGGVCLGVNLHHSAADGLGALHFINTWSDIARGVGLTAPPFLDRTLLRPRCPPTVLFDHVEYLCQPSDDPSKAVVPLADPVLLKISRDQLDSLKNRRTGNRPGLSTFRALAAHVWRCACKARELPSVRETRLYISADARNHLKPPLPLTFLGNAAFRTSVVATVGEVLSDPLEHLTEKIHDATVRSNDEFVRSVIDLLESANMTRMLRAAWALLGTNLYVVSWLGMPIYGADFGWGKPAFMGLARRRSPSGLVHIMRSAGDDGGISVVASLEAENMPRFKKLFYEELDGVESA</sequence>
<keyword evidence="3" id="KW-0012">Acyltransferase</keyword>
<dbReference type="PANTHER" id="PTHR31642">
    <property type="entry name" value="TRICHOTHECENE 3-O-ACETYLTRANSFERASE"/>
    <property type="match status" value="1"/>
</dbReference>
<dbReference type="InterPro" id="IPR023213">
    <property type="entry name" value="CAT-like_dom_sf"/>
</dbReference>
<keyword evidence="4" id="KW-1185">Reference proteome</keyword>
<accession>A0A8B8ZMJ6</accession>
<dbReference type="GO" id="GO:0016747">
    <property type="term" value="F:acyltransferase activity, transferring groups other than amino-acyl groups"/>
    <property type="evidence" value="ECO:0007669"/>
    <property type="project" value="TreeGrafter"/>
</dbReference>
<dbReference type="KEGG" id="pda:103707445"/>